<accession>A0A383F1K1</accession>
<evidence type="ECO:0008006" key="2">
    <source>
        <dbReference type="Google" id="ProtNLM"/>
    </source>
</evidence>
<evidence type="ECO:0000313" key="1">
    <source>
        <dbReference type="EMBL" id="SVE62268.1"/>
    </source>
</evidence>
<dbReference type="AlphaFoldDB" id="A0A383F1K1"/>
<dbReference type="EMBL" id="UINC01230229">
    <property type="protein sequence ID" value="SVE62268.1"/>
    <property type="molecule type" value="Genomic_DNA"/>
</dbReference>
<proteinExistence type="predicted"/>
<gene>
    <name evidence="1" type="ORF">METZ01_LOCUS515122</name>
</gene>
<organism evidence="1">
    <name type="scientific">marine metagenome</name>
    <dbReference type="NCBI Taxonomy" id="408172"/>
    <lineage>
        <taxon>unclassified sequences</taxon>
        <taxon>metagenomes</taxon>
        <taxon>ecological metagenomes</taxon>
    </lineage>
</organism>
<reference evidence="1" key="1">
    <citation type="submission" date="2018-05" db="EMBL/GenBank/DDBJ databases">
        <authorList>
            <person name="Lanie J.A."/>
            <person name="Ng W.-L."/>
            <person name="Kazmierczak K.M."/>
            <person name="Andrzejewski T.M."/>
            <person name="Davidsen T.M."/>
            <person name="Wayne K.J."/>
            <person name="Tettelin H."/>
            <person name="Glass J.I."/>
            <person name="Rusch D."/>
            <person name="Podicherti R."/>
            <person name="Tsui H.-C.T."/>
            <person name="Winkler M.E."/>
        </authorList>
    </citation>
    <scope>NUCLEOTIDE SEQUENCE</scope>
</reference>
<protein>
    <recommendedName>
        <fullName evidence="2">N-acetyl sugar amidotransferase</fullName>
    </recommendedName>
</protein>
<name>A0A383F1K1_9ZZZZ</name>
<sequence length="190" mass="22551">LKANEMHTLSSGWEVYTEVEGVNKDDLFWFHYDRKKLEEMDISGIWLNYFIKEYSQKHNTEFSKKHGFVGREKDFDPNSIGTYNPYFALDSDLAQLNQLLKFVKFGFGQCMDHVCYDIRDGEMTRKEAIEMVFKYDGKCSEKYIKKFCDYINITIEDFQKTAEKFRGDVWSKDKDGCLQNNVWLELGKIQ</sequence>
<feature type="non-terminal residue" evidence="1">
    <location>
        <position position="1"/>
    </location>
</feature>